<protein>
    <submittedName>
        <fullName evidence="1">Uncharacterized protein</fullName>
    </submittedName>
</protein>
<dbReference type="STRING" id="697581.TCARB_1429"/>
<dbReference type="AlphaFoldDB" id="A0A3G1A8E7"/>
<reference evidence="2" key="1">
    <citation type="book" date="2010" name="EXTREMOPHILES" publisher="0:0-0">
        <title>Complete genome sequences of ten hyperthermophilic archaea reveal their metabolic capabilities and possible ecological roles.</title>
        <editorList>
            <person name="?"/>
        </editorList>
        <authorList>
            <person name="Ravin N.V."/>
            <person name="Mardanov A.V."/>
            <person name="Bonch-Osmolovskaya E.A."/>
            <person name="Skryabin K.G."/>
        </authorList>
    </citation>
    <scope>NUCLEOTIDE SEQUENCE [LARGE SCALE GENOMIC DNA]</scope>
    <source>
        <strain evidence="2">1505</strain>
    </source>
</reference>
<dbReference type="RefSeq" id="WP_020962040.1">
    <property type="nucleotide sequence ID" value="NZ_CP007493.1"/>
</dbReference>
<sequence length="72" mass="8322">MEELVEQCEKVILEEARRDQLNGVGRVFISTLLERGFSRDVVTSSIERLASKYRVSVVGNIVKVYFEERSEE</sequence>
<dbReference type="Proteomes" id="UP000266720">
    <property type="component" value="Chromosome"/>
</dbReference>
<dbReference type="GeneID" id="25406835"/>
<dbReference type="KEGG" id="tcb:TCARB_1429"/>
<name>A0A3G1A8E7_9CREN</name>
<gene>
    <name evidence="1" type="ORF">TCARB_1429</name>
</gene>
<evidence type="ECO:0000313" key="1">
    <source>
        <dbReference type="EMBL" id="AJB42475.1"/>
    </source>
</evidence>
<proteinExistence type="predicted"/>
<dbReference type="EMBL" id="CP007493">
    <property type="protein sequence ID" value="AJB42475.1"/>
    <property type="molecule type" value="Genomic_DNA"/>
</dbReference>
<organism evidence="1 2">
    <name type="scientific">Thermofilum adornatum 1505</name>
    <dbReference type="NCBI Taxonomy" id="697581"/>
    <lineage>
        <taxon>Archaea</taxon>
        <taxon>Thermoproteota</taxon>
        <taxon>Thermoprotei</taxon>
        <taxon>Thermofilales</taxon>
        <taxon>Thermofilaceae</taxon>
        <taxon>Thermofilum</taxon>
    </lineage>
</organism>
<dbReference type="GeneID" id="16572993"/>
<accession>A0A3G1A8E7</accession>
<evidence type="ECO:0000313" key="2">
    <source>
        <dbReference type="Proteomes" id="UP000266720"/>
    </source>
</evidence>